<dbReference type="PANTHER" id="PTHR43283">
    <property type="entry name" value="BETA-LACTAMASE-RELATED"/>
    <property type="match status" value="1"/>
</dbReference>
<dbReference type="Gene3D" id="3.40.710.10">
    <property type="entry name" value="DD-peptidase/beta-lactamase superfamily"/>
    <property type="match status" value="1"/>
</dbReference>
<dbReference type="InterPro" id="IPR050789">
    <property type="entry name" value="Diverse_Enzym_Activities"/>
</dbReference>
<dbReference type="Pfam" id="PF00144">
    <property type="entry name" value="Beta-lactamase"/>
    <property type="match status" value="1"/>
</dbReference>
<name>A0A1I6UAR6_9RHOB</name>
<keyword evidence="1" id="KW-0812">Transmembrane</keyword>
<dbReference type="RefSeq" id="WP_093916801.1">
    <property type="nucleotide sequence ID" value="NZ_FPAJ01000004.1"/>
</dbReference>
<dbReference type="STRING" id="394264.SAMN04488040_2612"/>
<proteinExistence type="predicted"/>
<dbReference type="Proteomes" id="UP000199239">
    <property type="component" value="Unassembled WGS sequence"/>
</dbReference>
<keyword evidence="1" id="KW-1133">Transmembrane helix</keyword>
<feature type="domain" description="Beta-lactamase-related" evidence="2">
    <location>
        <begin position="93"/>
        <end position="361"/>
    </location>
</feature>
<evidence type="ECO:0000313" key="3">
    <source>
        <dbReference type="EMBL" id="SFS98609.1"/>
    </source>
</evidence>
<evidence type="ECO:0000313" key="4">
    <source>
        <dbReference type="Proteomes" id="UP000199239"/>
    </source>
</evidence>
<accession>A0A1I6UAR6</accession>
<dbReference type="AlphaFoldDB" id="A0A1I6UAR6"/>
<reference evidence="4" key="1">
    <citation type="submission" date="2016-10" db="EMBL/GenBank/DDBJ databases">
        <authorList>
            <person name="Varghese N."/>
            <person name="Submissions S."/>
        </authorList>
    </citation>
    <scope>NUCLEOTIDE SEQUENCE [LARGE SCALE GENOMIC DNA]</scope>
    <source>
        <strain evidence="4">DSM 23422</strain>
    </source>
</reference>
<sequence>MRTFGKWLGRILLALVLAAVVVGFWKRDEISRLLAVNSLFSEDKIVSNFSHMDRAFLSTPVSRGSGPTTELKYGDEFTLPEPVDDWIAQRDVTALVVLKDGDIVYENYFKDTAPEDRRISWSVAKSYLSALIGILLEEGQIASLDDQVTQYVPTLVGTAYDGATIRNVLNMASGVTFDEDYLDKNSDINRMGRVIALGGELDAFAASLKDSFAAPGTKWQYVSIDTHVISMVIRGATSRTIPDLLSEKIIAPMGLEYAPYYLTDGSGVAFVLGGLNLTTRDYARMGQMFLQNGMYNNQQIVPAAWVAASTAPTAPTEPGAIGYGYQWWVPQGAAPGEFMARGIYGQYIYINQADGVVIATNAADRKFRNPGVADQNVDIFRRISAALGGQ</sequence>
<dbReference type="OrthoDB" id="9814204at2"/>
<evidence type="ECO:0000259" key="2">
    <source>
        <dbReference type="Pfam" id="PF00144"/>
    </source>
</evidence>
<dbReference type="InterPro" id="IPR001466">
    <property type="entry name" value="Beta-lactam-related"/>
</dbReference>
<gene>
    <name evidence="3" type="ORF">SAMN04488040_2612</name>
</gene>
<dbReference type="InterPro" id="IPR012338">
    <property type="entry name" value="Beta-lactam/transpept-like"/>
</dbReference>
<dbReference type="EMBL" id="FPAJ01000004">
    <property type="protein sequence ID" value="SFS98609.1"/>
    <property type="molecule type" value="Genomic_DNA"/>
</dbReference>
<dbReference type="PANTHER" id="PTHR43283:SF14">
    <property type="entry name" value="BLL8153 PROTEIN"/>
    <property type="match status" value="1"/>
</dbReference>
<keyword evidence="4" id="KW-1185">Reference proteome</keyword>
<evidence type="ECO:0000256" key="1">
    <source>
        <dbReference type="SAM" id="Phobius"/>
    </source>
</evidence>
<feature type="transmembrane region" description="Helical" evidence="1">
    <location>
        <begin position="7"/>
        <end position="25"/>
    </location>
</feature>
<dbReference type="SUPFAM" id="SSF56601">
    <property type="entry name" value="beta-lactamase/transpeptidase-like"/>
    <property type="match status" value="1"/>
</dbReference>
<organism evidence="3 4">
    <name type="scientific">Sulfitobacter marinus</name>
    <dbReference type="NCBI Taxonomy" id="394264"/>
    <lineage>
        <taxon>Bacteria</taxon>
        <taxon>Pseudomonadati</taxon>
        <taxon>Pseudomonadota</taxon>
        <taxon>Alphaproteobacteria</taxon>
        <taxon>Rhodobacterales</taxon>
        <taxon>Roseobacteraceae</taxon>
        <taxon>Sulfitobacter</taxon>
    </lineage>
</organism>
<keyword evidence="1" id="KW-0472">Membrane</keyword>
<protein>
    <recommendedName>
        <fullName evidence="2">Beta-lactamase-related domain-containing protein</fullName>
    </recommendedName>
</protein>